<dbReference type="InterPro" id="IPR057510">
    <property type="entry name" value="C2_SHIP1-2_first"/>
</dbReference>
<dbReference type="GO" id="GO:0005634">
    <property type="term" value="C:nucleus"/>
    <property type="evidence" value="ECO:0007669"/>
    <property type="project" value="UniProtKB-SubCell"/>
</dbReference>
<evidence type="ECO:0000256" key="2">
    <source>
        <dbReference type="ARBA" id="ARBA00004496"/>
    </source>
</evidence>
<evidence type="ECO:0000256" key="3">
    <source>
        <dbReference type="ARBA" id="ARBA00022490"/>
    </source>
</evidence>
<sequence>FDQQSSPMVSKILQQTATQSGEQELESLVLKLSVLKDFLSSIEKKALKVLQEMSSATPAPPAQPLSRKAKSIPVQTFEVKLDVTLGDLTKIGKSQKYTLSVDVEGGKLVVLKKQKDSQEDWNTFTHDKIRQLIKSQRVQNKLGIVFEKEKDKTQRKDFIFVSARKREAFCQLLQLMKNKHSHQDEPDMISIFIGTWNMGSVPPPKSITSWFTSKGLGKTLDEVTVSIPHDIYVFGTQENSMGDKEWVDFLRAVLKDFTEIEYRPVAMQSLWNIKVVVLVKPEHENRISHVSTSSVKTGIANTLGRRRGVRLGVRPCVARRTWRAGDRRWGPATPRGDRPPPPWGQATPRGDRPPELSPRAAGCTDDIMTSDHSPVFGSFEVGVTSQFVSKKGLSKSSDQAYIEFESIEAIVKTASRTKFFIEFYSTCLEEFKKSFENDSQSSDNINFLKVQWSSRQLPTLKPILSEIEYLQDQHLLLTVKSLDGYESYGECVIALKSMIGSTAQQFLTYLAHRGEETGNIRGSMKVRV</sequence>
<dbReference type="Pfam" id="PF22669">
    <property type="entry name" value="Exo_endo_phos2"/>
    <property type="match status" value="1"/>
</dbReference>
<dbReference type="Gene3D" id="3.60.10.10">
    <property type="entry name" value="Endonuclease/exonuclease/phosphatase"/>
    <property type="match status" value="1"/>
</dbReference>
<dbReference type="Pfam" id="PF24147">
    <property type="entry name" value="C2_SHIP1-2_2nd"/>
    <property type="match status" value="1"/>
</dbReference>
<protein>
    <submittedName>
        <fullName evidence="9">Inositol polyphosphate phosphatase like 1</fullName>
    </submittedName>
</protein>
<evidence type="ECO:0000256" key="1">
    <source>
        <dbReference type="ARBA" id="ARBA00004123"/>
    </source>
</evidence>
<dbReference type="AlphaFoldDB" id="A0A8B9CTV8"/>
<evidence type="ECO:0000256" key="7">
    <source>
        <dbReference type="SAM" id="MobiDB-lite"/>
    </source>
</evidence>
<evidence type="ECO:0000256" key="5">
    <source>
        <dbReference type="ARBA" id="ARBA00022999"/>
    </source>
</evidence>
<dbReference type="GeneTree" id="ENSGT00940000156576"/>
<keyword evidence="5" id="KW-0727">SH2 domain</keyword>
<keyword evidence="10" id="KW-1185">Reference proteome</keyword>
<dbReference type="InterPro" id="IPR057509">
    <property type="entry name" value="C2_SHIP1-2_2nd"/>
</dbReference>
<dbReference type="GO" id="GO:0007015">
    <property type="term" value="P:actin filament organization"/>
    <property type="evidence" value="ECO:0007669"/>
    <property type="project" value="Ensembl"/>
</dbReference>
<dbReference type="GO" id="GO:0042169">
    <property type="term" value="F:SH2 domain binding"/>
    <property type="evidence" value="ECO:0007669"/>
    <property type="project" value="Ensembl"/>
</dbReference>
<dbReference type="GO" id="GO:0004445">
    <property type="term" value="F:inositol-polyphosphate 5-phosphatase activity"/>
    <property type="evidence" value="ECO:0007669"/>
    <property type="project" value="TreeGrafter"/>
</dbReference>
<dbReference type="PANTHER" id="PTHR46051">
    <property type="entry name" value="SH2 DOMAIN-CONTAINING PROTEIN"/>
    <property type="match status" value="1"/>
</dbReference>
<keyword evidence="6" id="KW-0539">Nucleus</keyword>
<dbReference type="GO" id="GO:0006897">
    <property type="term" value="P:endocytosis"/>
    <property type="evidence" value="ECO:0007669"/>
    <property type="project" value="Ensembl"/>
</dbReference>
<feature type="domain" description="Inositol polyphosphate-related phosphatase" evidence="8">
    <location>
        <begin position="187"/>
        <end position="389"/>
    </location>
</feature>
<dbReference type="GO" id="GO:0005829">
    <property type="term" value="C:cytosol"/>
    <property type="evidence" value="ECO:0007669"/>
    <property type="project" value="Ensembl"/>
</dbReference>
<comment type="subcellular location">
    <subcellularLocation>
        <location evidence="2">Cytoplasm</location>
    </subcellularLocation>
    <subcellularLocation>
        <location evidence="1">Nucleus</location>
    </subcellularLocation>
</comment>
<dbReference type="GO" id="GO:0005794">
    <property type="term" value="C:Golgi apparatus"/>
    <property type="evidence" value="ECO:0007669"/>
    <property type="project" value="Ensembl"/>
</dbReference>
<evidence type="ECO:0000313" key="9">
    <source>
        <dbReference type="Ensembl" id="ENSABRP00000025336.1"/>
    </source>
</evidence>
<reference evidence="9" key="2">
    <citation type="submission" date="2025-09" db="UniProtKB">
        <authorList>
            <consortium name="Ensembl"/>
        </authorList>
    </citation>
    <scope>IDENTIFICATION</scope>
</reference>
<dbReference type="Ensembl" id="ENSABRT00000035484.1">
    <property type="protein sequence ID" value="ENSABRP00000025336.1"/>
    <property type="gene ID" value="ENSABRG00000021251.1"/>
</dbReference>
<proteinExistence type="predicted"/>
<dbReference type="GO" id="GO:0001958">
    <property type="term" value="P:endochondral ossification"/>
    <property type="evidence" value="ECO:0007669"/>
    <property type="project" value="Ensembl"/>
</dbReference>
<dbReference type="InterPro" id="IPR036691">
    <property type="entry name" value="Endo/exonu/phosph_ase_sf"/>
</dbReference>
<dbReference type="GO" id="GO:0043569">
    <property type="term" value="P:negative regulation of insulin-like growth factor receptor signaling pathway"/>
    <property type="evidence" value="ECO:0007669"/>
    <property type="project" value="TreeGrafter"/>
</dbReference>
<dbReference type="SMART" id="SM00128">
    <property type="entry name" value="IPPc"/>
    <property type="match status" value="1"/>
</dbReference>
<feature type="region of interest" description="Disordered" evidence="7">
    <location>
        <begin position="324"/>
        <end position="357"/>
    </location>
</feature>
<dbReference type="InterPro" id="IPR000300">
    <property type="entry name" value="IPPc"/>
</dbReference>
<evidence type="ECO:0000256" key="4">
    <source>
        <dbReference type="ARBA" id="ARBA00022553"/>
    </source>
</evidence>
<evidence type="ECO:0000259" key="8">
    <source>
        <dbReference type="SMART" id="SM00128"/>
    </source>
</evidence>
<dbReference type="GO" id="GO:0050776">
    <property type="term" value="P:regulation of immune response"/>
    <property type="evidence" value="ECO:0007669"/>
    <property type="project" value="TreeGrafter"/>
</dbReference>
<reference evidence="9" key="1">
    <citation type="submission" date="2025-08" db="UniProtKB">
        <authorList>
            <consortium name="Ensembl"/>
        </authorList>
    </citation>
    <scope>IDENTIFICATION</scope>
</reference>
<dbReference type="SUPFAM" id="SSF56219">
    <property type="entry name" value="DNase I-like"/>
    <property type="match status" value="1"/>
</dbReference>
<dbReference type="PANTHER" id="PTHR46051:SF2">
    <property type="entry name" value="PHOSPHATIDYLINOSITOL 3,4,5-TRISPHOSPHATE 5-PHOSPHATASE 2"/>
    <property type="match status" value="1"/>
</dbReference>
<evidence type="ECO:0000256" key="6">
    <source>
        <dbReference type="ARBA" id="ARBA00023242"/>
    </source>
</evidence>
<keyword evidence="4" id="KW-0597">Phosphoprotein</keyword>
<dbReference type="Proteomes" id="UP000694426">
    <property type="component" value="Unplaced"/>
</dbReference>
<name>A0A8B9CTV8_9AVES</name>
<evidence type="ECO:0000313" key="10">
    <source>
        <dbReference type="Proteomes" id="UP000694426"/>
    </source>
</evidence>
<organism evidence="9 10">
    <name type="scientific">Anser brachyrhynchus</name>
    <name type="common">Pink-footed goose</name>
    <dbReference type="NCBI Taxonomy" id="132585"/>
    <lineage>
        <taxon>Eukaryota</taxon>
        <taxon>Metazoa</taxon>
        <taxon>Chordata</taxon>
        <taxon>Craniata</taxon>
        <taxon>Vertebrata</taxon>
        <taxon>Euteleostomi</taxon>
        <taxon>Archelosauria</taxon>
        <taxon>Archosauria</taxon>
        <taxon>Dinosauria</taxon>
        <taxon>Saurischia</taxon>
        <taxon>Theropoda</taxon>
        <taxon>Coelurosauria</taxon>
        <taxon>Aves</taxon>
        <taxon>Neognathae</taxon>
        <taxon>Galloanserae</taxon>
        <taxon>Anseriformes</taxon>
        <taxon>Anatidae</taxon>
        <taxon>Anserinae</taxon>
        <taxon>Anser</taxon>
    </lineage>
</organism>
<dbReference type="GO" id="GO:0046856">
    <property type="term" value="P:phosphatidylinositol dephosphorylation"/>
    <property type="evidence" value="ECO:0007669"/>
    <property type="project" value="InterPro"/>
</dbReference>
<accession>A0A8B9CTV8</accession>
<dbReference type="Pfam" id="PF24150">
    <property type="entry name" value="C2_SHIP1-2_first"/>
    <property type="match status" value="1"/>
</dbReference>
<keyword evidence="3" id="KW-0963">Cytoplasm</keyword>
<gene>
    <name evidence="9" type="primary">INPPL1</name>
</gene>